<dbReference type="RefSeq" id="WP_290002061.1">
    <property type="nucleotide sequence ID" value="NZ_JAUEPH010000007.1"/>
</dbReference>
<proteinExistence type="predicted"/>
<evidence type="ECO:0000313" key="2">
    <source>
        <dbReference type="Proteomes" id="UP001171916"/>
    </source>
</evidence>
<comment type="caution">
    <text evidence="1">The sequence shown here is derived from an EMBL/GenBank/DDBJ whole genome shotgun (WGS) entry which is preliminary data.</text>
</comment>
<accession>A0ABT7YG66</accession>
<dbReference type="SUPFAM" id="SSF48537">
    <property type="entry name" value="Phospholipase C/P1 nuclease"/>
    <property type="match status" value="1"/>
</dbReference>
<gene>
    <name evidence="1" type="ORF">QVH07_15280</name>
</gene>
<name>A0ABT7YG66_9BACT</name>
<sequence length="306" mass="35458">MNAFLFTFIFWGFYAHSLINQVATYSLPPEMMVLYKINQDFIKTKAVNPDRRRYAVKGEAEKHYIDLDHYPDSIRYSLPLYWNQALELYSEDSLRAQGIGPWAAYQTFLSLTKAFEKKNTNAILRLSADLGHYLADLNVPLHTTKNYNGQLTGQEGIHGFWESRIPELNSQNYALWVSKAEYVEKPQLAIWEAVWQAHDQVDSVLSIERRLTGEFAEDEKFSFEERNGLTVRVYSKAFSQAYEKALDGQIERQMKKSIKMIADFWYTAWINAGQPDLSSFEGSNIEEEDLVVDPDLQVRKHGGLER</sequence>
<evidence type="ECO:0000313" key="1">
    <source>
        <dbReference type="EMBL" id="MDN3205522.1"/>
    </source>
</evidence>
<dbReference type="Gene3D" id="1.10.575.10">
    <property type="entry name" value="P1 Nuclease"/>
    <property type="match status" value="1"/>
</dbReference>
<dbReference type="EMBL" id="JAUEPH010000007">
    <property type="protein sequence ID" value="MDN3205522.1"/>
    <property type="molecule type" value="Genomic_DNA"/>
</dbReference>
<dbReference type="CDD" id="cd10981">
    <property type="entry name" value="ZnPC_S1P1"/>
    <property type="match status" value="1"/>
</dbReference>
<organism evidence="1 2">
    <name type="scientific">Algoriphagus sediminis</name>
    <dbReference type="NCBI Taxonomy" id="3057113"/>
    <lineage>
        <taxon>Bacteria</taxon>
        <taxon>Pseudomonadati</taxon>
        <taxon>Bacteroidota</taxon>
        <taxon>Cytophagia</taxon>
        <taxon>Cytophagales</taxon>
        <taxon>Cyclobacteriaceae</taxon>
        <taxon>Algoriphagus</taxon>
    </lineage>
</organism>
<reference evidence="1" key="1">
    <citation type="submission" date="2023-06" db="EMBL/GenBank/DDBJ databases">
        <title>Robiginitalea aurantiacus sp. nov. and Algoriphagus sediminis sp. nov., isolated from coastal sediment.</title>
        <authorList>
            <person name="Zhou Z.Y."/>
            <person name="An J."/>
            <person name="Jia Y.W."/>
            <person name="Du Z.J."/>
        </authorList>
    </citation>
    <scope>NUCLEOTIDE SEQUENCE</scope>
    <source>
        <strain evidence="1">C2-7</strain>
    </source>
</reference>
<keyword evidence="2" id="KW-1185">Reference proteome</keyword>
<dbReference type="InterPro" id="IPR008947">
    <property type="entry name" value="PLipase_C/P1_nuclease_dom_sf"/>
</dbReference>
<dbReference type="Proteomes" id="UP001171916">
    <property type="component" value="Unassembled WGS sequence"/>
</dbReference>
<protein>
    <submittedName>
        <fullName evidence="1">Zinc dependent phospholipase C family protein</fullName>
    </submittedName>
</protein>